<feature type="transmembrane region" description="Helical" evidence="9">
    <location>
        <begin position="102"/>
        <end position="126"/>
    </location>
</feature>
<evidence type="ECO:0000259" key="10">
    <source>
        <dbReference type="PROSITE" id="PS50928"/>
    </source>
</evidence>
<keyword evidence="2 9" id="KW-0813">Transport</keyword>
<evidence type="ECO:0000256" key="7">
    <source>
        <dbReference type="ARBA" id="ARBA00022989"/>
    </source>
</evidence>
<dbReference type="GO" id="GO:0015031">
    <property type="term" value="P:protein transport"/>
    <property type="evidence" value="ECO:0007669"/>
    <property type="project" value="UniProtKB-KW"/>
</dbReference>
<evidence type="ECO:0000256" key="3">
    <source>
        <dbReference type="ARBA" id="ARBA00022475"/>
    </source>
</evidence>
<evidence type="ECO:0000256" key="8">
    <source>
        <dbReference type="ARBA" id="ARBA00023136"/>
    </source>
</evidence>
<dbReference type="PANTHER" id="PTHR43386:SF1">
    <property type="entry name" value="D,D-DIPEPTIDE TRANSPORT SYSTEM PERMEASE PROTEIN DDPC-RELATED"/>
    <property type="match status" value="1"/>
</dbReference>
<dbReference type="PROSITE" id="PS50928">
    <property type="entry name" value="ABC_TM1"/>
    <property type="match status" value="1"/>
</dbReference>
<dbReference type="InterPro" id="IPR000515">
    <property type="entry name" value="MetI-like"/>
</dbReference>
<proteinExistence type="inferred from homology"/>
<keyword evidence="7 9" id="KW-1133">Transmembrane helix</keyword>
<keyword evidence="5" id="KW-0571">Peptide transport</keyword>
<feature type="transmembrane region" description="Helical" evidence="9">
    <location>
        <begin position="169"/>
        <end position="185"/>
    </location>
</feature>
<evidence type="ECO:0000256" key="9">
    <source>
        <dbReference type="RuleBase" id="RU363032"/>
    </source>
</evidence>
<dbReference type="Pfam" id="PF00528">
    <property type="entry name" value="BPD_transp_1"/>
    <property type="match status" value="1"/>
</dbReference>
<comment type="subcellular location">
    <subcellularLocation>
        <location evidence="1 9">Cell membrane</location>
        <topology evidence="1 9">Multi-pass membrane protein</topology>
    </subcellularLocation>
</comment>
<comment type="caution">
    <text evidence="11">The sequence shown here is derived from an EMBL/GenBank/DDBJ whole genome shotgun (WGS) entry which is preliminary data.</text>
</comment>
<reference evidence="11 12" key="1">
    <citation type="submission" date="2018-04" db="EMBL/GenBank/DDBJ databases">
        <title>Genomic Encyclopedia of Archaeal and Bacterial Type Strains, Phase II (KMG-II): from individual species to whole genera.</title>
        <authorList>
            <person name="Goeker M."/>
        </authorList>
    </citation>
    <scope>NUCLEOTIDE SEQUENCE [LARGE SCALE GENOMIC DNA]</scope>
    <source>
        <strain evidence="11 12">DSM 29329</strain>
    </source>
</reference>
<feature type="transmembrane region" description="Helical" evidence="9">
    <location>
        <begin position="146"/>
        <end position="163"/>
    </location>
</feature>
<feature type="domain" description="ABC transmembrane type-1" evidence="10">
    <location>
        <begin position="98"/>
        <end position="294"/>
    </location>
</feature>
<feature type="transmembrane region" description="Helical" evidence="9">
    <location>
        <begin position="277"/>
        <end position="300"/>
    </location>
</feature>
<keyword evidence="6" id="KW-0653">Protein transport</keyword>
<evidence type="ECO:0000256" key="6">
    <source>
        <dbReference type="ARBA" id="ARBA00022927"/>
    </source>
</evidence>
<comment type="similarity">
    <text evidence="9">Belongs to the binding-protein-dependent transport system permease family.</text>
</comment>
<keyword evidence="12" id="KW-1185">Reference proteome</keyword>
<dbReference type="AlphaFoldDB" id="A0A2T6ATU0"/>
<protein>
    <submittedName>
        <fullName evidence="11">Peptide/nickel transport system permease protein</fullName>
    </submittedName>
</protein>
<evidence type="ECO:0000256" key="4">
    <source>
        <dbReference type="ARBA" id="ARBA00022692"/>
    </source>
</evidence>
<dbReference type="InterPro" id="IPR050366">
    <property type="entry name" value="BP-dependent_transpt_permease"/>
</dbReference>
<evidence type="ECO:0000256" key="2">
    <source>
        <dbReference type="ARBA" id="ARBA00022448"/>
    </source>
</evidence>
<dbReference type="SUPFAM" id="SSF161098">
    <property type="entry name" value="MetI-like"/>
    <property type="match status" value="1"/>
</dbReference>
<dbReference type="EMBL" id="QBKN01000013">
    <property type="protein sequence ID" value="PTX47231.1"/>
    <property type="molecule type" value="Genomic_DNA"/>
</dbReference>
<dbReference type="InterPro" id="IPR035906">
    <property type="entry name" value="MetI-like_sf"/>
</dbReference>
<dbReference type="Pfam" id="PF12911">
    <property type="entry name" value="OppC_N"/>
    <property type="match status" value="1"/>
</dbReference>
<name>A0A2T6ATU0_9RHOB</name>
<dbReference type="Proteomes" id="UP000244069">
    <property type="component" value="Unassembled WGS sequence"/>
</dbReference>
<accession>A0A2T6ATU0</accession>
<feature type="transmembrane region" description="Helical" evidence="9">
    <location>
        <begin position="229"/>
        <end position="250"/>
    </location>
</feature>
<dbReference type="GO" id="GO:0055085">
    <property type="term" value="P:transmembrane transport"/>
    <property type="evidence" value="ECO:0007669"/>
    <property type="project" value="InterPro"/>
</dbReference>
<sequence length="323" mass="34399">MSVQEAEGAVMPADRGDPASRASRLRFARDVARVRPDFALGYVIVGLVCLLAIFAPWLSPYSPVSADPSAYLQPPSLAHPLGTDNTGMDIATRLIYAPRIDLAIALLGTAVSALIGIPLGALVGYYDGVRTVQKTFAATVMRIMDVLQAFPVFVFAICLVAVFGQSIGSIVAAIAFVNIPIYLRLMRTQVLTLRGTRFVEAAFVSGASDLTILRRHIIPNAMAPALSQLSVNIGWSILLTAALSFVGAGVEAPTPEWGSMIASGFQSVMTGQWWPSVFPGVALGLTVFGFALIGSSVEVLSDPVARRRLSQAAQRRAVRRKEA</sequence>
<evidence type="ECO:0000313" key="12">
    <source>
        <dbReference type="Proteomes" id="UP000244069"/>
    </source>
</evidence>
<dbReference type="RefSeq" id="WP_210204163.1">
    <property type="nucleotide sequence ID" value="NZ_BMEZ01000010.1"/>
</dbReference>
<dbReference type="InterPro" id="IPR025966">
    <property type="entry name" value="OppC_N"/>
</dbReference>
<dbReference type="PANTHER" id="PTHR43386">
    <property type="entry name" value="OLIGOPEPTIDE TRANSPORT SYSTEM PERMEASE PROTEIN APPC"/>
    <property type="match status" value="1"/>
</dbReference>
<keyword evidence="3" id="KW-1003">Cell membrane</keyword>
<evidence type="ECO:0000256" key="5">
    <source>
        <dbReference type="ARBA" id="ARBA00022856"/>
    </source>
</evidence>
<organism evidence="11 12">
    <name type="scientific">Allosediminivita pacifica</name>
    <dbReference type="NCBI Taxonomy" id="1267769"/>
    <lineage>
        <taxon>Bacteria</taxon>
        <taxon>Pseudomonadati</taxon>
        <taxon>Pseudomonadota</taxon>
        <taxon>Alphaproteobacteria</taxon>
        <taxon>Rhodobacterales</taxon>
        <taxon>Paracoccaceae</taxon>
        <taxon>Allosediminivita</taxon>
    </lineage>
</organism>
<evidence type="ECO:0000256" key="1">
    <source>
        <dbReference type="ARBA" id="ARBA00004651"/>
    </source>
</evidence>
<feature type="transmembrane region" description="Helical" evidence="9">
    <location>
        <begin position="39"/>
        <end position="58"/>
    </location>
</feature>
<evidence type="ECO:0000313" key="11">
    <source>
        <dbReference type="EMBL" id="PTX47231.1"/>
    </source>
</evidence>
<keyword evidence="8 9" id="KW-0472">Membrane</keyword>
<gene>
    <name evidence="11" type="ORF">C8N44_113117</name>
</gene>
<dbReference type="CDD" id="cd06261">
    <property type="entry name" value="TM_PBP2"/>
    <property type="match status" value="1"/>
</dbReference>
<dbReference type="GO" id="GO:0015833">
    <property type="term" value="P:peptide transport"/>
    <property type="evidence" value="ECO:0007669"/>
    <property type="project" value="UniProtKB-KW"/>
</dbReference>
<dbReference type="Gene3D" id="1.10.3720.10">
    <property type="entry name" value="MetI-like"/>
    <property type="match status" value="1"/>
</dbReference>
<dbReference type="GO" id="GO:0005886">
    <property type="term" value="C:plasma membrane"/>
    <property type="evidence" value="ECO:0007669"/>
    <property type="project" value="UniProtKB-SubCell"/>
</dbReference>
<keyword evidence="4 9" id="KW-0812">Transmembrane</keyword>